<dbReference type="GO" id="GO:0005737">
    <property type="term" value="C:cytoplasm"/>
    <property type="evidence" value="ECO:0007669"/>
    <property type="project" value="UniProtKB-SubCell"/>
</dbReference>
<evidence type="ECO:0000256" key="2">
    <source>
        <dbReference type="ARBA" id="ARBA00023054"/>
    </source>
</evidence>
<proteinExistence type="predicted"/>
<evidence type="ECO:0000256" key="1">
    <source>
        <dbReference type="ARBA" id="ARBA00004170"/>
    </source>
</evidence>
<name>A0AAN8YGG1_SOLBU</name>
<evidence type="ECO:0000313" key="6">
    <source>
        <dbReference type="Proteomes" id="UP001371456"/>
    </source>
</evidence>
<dbReference type="Proteomes" id="UP001371456">
    <property type="component" value="Unassembled WGS sequence"/>
</dbReference>
<dbReference type="EMBL" id="JBANQN010000004">
    <property type="protein sequence ID" value="KAK6791051.1"/>
    <property type="molecule type" value="Genomic_DNA"/>
</dbReference>
<feature type="domain" description="NB-ARC" evidence="4">
    <location>
        <begin position="4"/>
        <end position="63"/>
    </location>
</feature>
<dbReference type="InterPro" id="IPR002182">
    <property type="entry name" value="NB-ARC"/>
</dbReference>
<dbReference type="AlphaFoldDB" id="A0AAN8YGG1"/>
<organism evidence="5 6">
    <name type="scientific">Solanum bulbocastanum</name>
    <name type="common">Wild potato</name>
    <dbReference type="NCBI Taxonomy" id="147425"/>
    <lineage>
        <taxon>Eukaryota</taxon>
        <taxon>Viridiplantae</taxon>
        <taxon>Streptophyta</taxon>
        <taxon>Embryophyta</taxon>
        <taxon>Tracheophyta</taxon>
        <taxon>Spermatophyta</taxon>
        <taxon>Magnoliopsida</taxon>
        <taxon>eudicotyledons</taxon>
        <taxon>Gunneridae</taxon>
        <taxon>Pentapetalae</taxon>
        <taxon>asterids</taxon>
        <taxon>lamiids</taxon>
        <taxon>Solanales</taxon>
        <taxon>Solanaceae</taxon>
        <taxon>Solanoideae</taxon>
        <taxon>Solaneae</taxon>
        <taxon>Solanum</taxon>
    </lineage>
</organism>
<comment type="caution">
    <text evidence="5">The sequence shown here is derived from an EMBL/GenBank/DDBJ whole genome shotgun (WGS) entry which is preliminary data.</text>
</comment>
<evidence type="ECO:0000259" key="4">
    <source>
        <dbReference type="Pfam" id="PF00931"/>
    </source>
</evidence>
<dbReference type="InterPro" id="IPR044974">
    <property type="entry name" value="Disease_R_plants"/>
</dbReference>
<keyword evidence="2" id="KW-0175">Coiled coil</keyword>
<comment type="subcellular location">
    <subcellularLocation>
        <location evidence="1">Membrane</location>
        <topology evidence="1">Peripheral membrane protein</topology>
    </subcellularLocation>
</comment>
<dbReference type="SUPFAM" id="SSF52540">
    <property type="entry name" value="P-loop containing nucleoside triphosphate hydrolases"/>
    <property type="match status" value="1"/>
</dbReference>
<dbReference type="PANTHER" id="PTHR23155">
    <property type="entry name" value="DISEASE RESISTANCE PROTEIN RP"/>
    <property type="match status" value="1"/>
</dbReference>
<dbReference type="GO" id="GO:0016020">
    <property type="term" value="C:membrane"/>
    <property type="evidence" value="ECO:0007669"/>
    <property type="project" value="UniProtKB-SubCell"/>
</dbReference>
<reference evidence="5 6" key="1">
    <citation type="submission" date="2024-02" db="EMBL/GenBank/DDBJ databases">
        <title>de novo genome assembly of Solanum bulbocastanum strain 11H21.</title>
        <authorList>
            <person name="Hosaka A.J."/>
        </authorList>
    </citation>
    <scope>NUCLEOTIDE SEQUENCE [LARGE SCALE GENOMIC DNA]</scope>
    <source>
        <tissue evidence="5">Young leaves</tissue>
    </source>
</reference>
<protein>
    <recommendedName>
        <fullName evidence="4">NB-ARC domain-containing protein</fullName>
    </recommendedName>
</protein>
<sequence length="100" mass="11548">MDDIQLAELVQKSLKGRRYLLIVDDIWSRDIWDSIRGIFPNYNNGSRILLTTRENEVFEHDHPPELEEIGKEIVEKCQGLPLTILLIVGYLSKVARTLEG</sequence>
<dbReference type="InterPro" id="IPR027417">
    <property type="entry name" value="P-loop_NTPase"/>
</dbReference>
<dbReference type="Gene3D" id="3.40.50.300">
    <property type="entry name" value="P-loop containing nucleotide triphosphate hydrolases"/>
    <property type="match status" value="1"/>
</dbReference>
<dbReference type="GO" id="GO:0043531">
    <property type="term" value="F:ADP binding"/>
    <property type="evidence" value="ECO:0007669"/>
    <property type="project" value="InterPro"/>
</dbReference>
<dbReference type="PANTHER" id="PTHR23155:SF1152">
    <property type="entry name" value="AAA+ ATPASE DOMAIN-CONTAINING PROTEIN"/>
    <property type="match status" value="1"/>
</dbReference>
<evidence type="ECO:0000313" key="5">
    <source>
        <dbReference type="EMBL" id="KAK6791051.1"/>
    </source>
</evidence>
<dbReference type="Pfam" id="PF00931">
    <property type="entry name" value="NB-ARC"/>
    <property type="match status" value="1"/>
</dbReference>
<keyword evidence="3" id="KW-0472">Membrane</keyword>
<gene>
    <name evidence="5" type="ORF">RDI58_010132</name>
</gene>
<keyword evidence="6" id="KW-1185">Reference proteome</keyword>
<accession>A0AAN8YGG1</accession>
<dbReference type="GO" id="GO:0005524">
    <property type="term" value="F:ATP binding"/>
    <property type="evidence" value="ECO:0007669"/>
    <property type="project" value="UniProtKB-KW"/>
</dbReference>
<evidence type="ECO:0000256" key="3">
    <source>
        <dbReference type="ARBA" id="ARBA00023136"/>
    </source>
</evidence>
<dbReference type="GO" id="GO:0098542">
    <property type="term" value="P:defense response to other organism"/>
    <property type="evidence" value="ECO:0007669"/>
    <property type="project" value="TreeGrafter"/>
</dbReference>